<organism evidence="1 2">
    <name type="scientific">Virgibacillus pantothenticus</name>
    <dbReference type="NCBI Taxonomy" id="1473"/>
    <lineage>
        <taxon>Bacteria</taxon>
        <taxon>Bacillati</taxon>
        <taxon>Bacillota</taxon>
        <taxon>Bacilli</taxon>
        <taxon>Bacillales</taxon>
        <taxon>Bacillaceae</taxon>
        <taxon>Virgibacillus</taxon>
    </lineage>
</organism>
<reference evidence="2" key="1">
    <citation type="submission" date="2015-07" db="EMBL/GenBank/DDBJ databases">
        <title>Fjat-10053 dsm26.</title>
        <authorList>
            <person name="Liu B."/>
            <person name="Wang J."/>
            <person name="Zhu Y."/>
            <person name="Liu G."/>
            <person name="Chen Q."/>
            <person name="Chen Z."/>
            <person name="Lan J."/>
            <person name="Che J."/>
            <person name="Ge C."/>
            <person name="Shi H."/>
            <person name="Pan Z."/>
            <person name="Liu X."/>
        </authorList>
    </citation>
    <scope>NUCLEOTIDE SEQUENCE [LARGE SCALE GENOMIC DNA]</scope>
    <source>
        <strain evidence="2">DSM 26</strain>
    </source>
</reference>
<dbReference type="PATRIC" id="fig|1473.5.peg.4687"/>
<dbReference type="InterPro" id="IPR021321">
    <property type="entry name" value="DUF2922"/>
</dbReference>
<accession>A0A0L0QTT6</accession>
<protein>
    <recommendedName>
        <fullName evidence="3">Potassium channel protein</fullName>
    </recommendedName>
</protein>
<sequence length="71" mass="7831">MKKLELKFTNQEGKIVTYSMDQPVEPADAAAINAAMDEIIVQNAFTSNGGELVAKSSARIVERMVEEIEMQ</sequence>
<gene>
    <name evidence="1" type="ORF">AFK71_08200</name>
</gene>
<comment type="caution">
    <text evidence="1">The sequence shown here is derived from an EMBL/GenBank/DDBJ whole genome shotgun (WGS) entry which is preliminary data.</text>
</comment>
<keyword evidence="2" id="KW-1185">Reference proteome</keyword>
<dbReference type="Proteomes" id="UP000036780">
    <property type="component" value="Unassembled WGS sequence"/>
</dbReference>
<evidence type="ECO:0000313" key="1">
    <source>
        <dbReference type="EMBL" id="KNE21613.1"/>
    </source>
</evidence>
<dbReference type="Pfam" id="PF11148">
    <property type="entry name" value="DUF2922"/>
    <property type="match status" value="1"/>
</dbReference>
<name>A0A0L0QTT6_VIRPA</name>
<dbReference type="GeneID" id="66872614"/>
<dbReference type="OrthoDB" id="2454247at2"/>
<dbReference type="AlphaFoldDB" id="A0A0L0QTT6"/>
<dbReference type="RefSeq" id="WP_050351053.1">
    <property type="nucleotide sequence ID" value="NZ_BOSN01000004.1"/>
</dbReference>
<evidence type="ECO:0000313" key="2">
    <source>
        <dbReference type="Proteomes" id="UP000036780"/>
    </source>
</evidence>
<proteinExistence type="predicted"/>
<dbReference type="EMBL" id="LGTO01000005">
    <property type="protein sequence ID" value="KNE21613.1"/>
    <property type="molecule type" value="Genomic_DNA"/>
</dbReference>
<evidence type="ECO:0008006" key="3">
    <source>
        <dbReference type="Google" id="ProtNLM"/>
    </source>
</evidence>